<dbReference type="SUPFAM" id="SSF47459">
    <property type="entry name" value="HLH, helix-loop-helix DNA-binding domain"/>
    <property type="match status" value="1"/>
</dbReference>
<dbReference type="Proteomes" id="UP000006514">
    <property type="component" value="Unassembled WGS sequence"/>
</dbReference>
<evidence type="ECO:0000259" key="7">
    <source>
        <dbReference type="PROSITE" id="PS50888"/>
    </source>
</evidence>
<comment type="subcellular location">
    <subcellularLocation>
        <location evidence="1">Nucleus</location>
    </subcellularLocation>
</comment>
<dbReference type="GO" id="GO:0000978">
    <property type="term" value="F:RNA polymerase II cis-regulatory region sequence-specific DNA binding"/>
    <property type="evidence" value="ECO:0007669"/>
    <property type="project" value="TreeGrafter"/>
</dbReference>
<dbReference type="EMBL" id="JH687805">
    <property type="protein sequence ID" value="EJD40209.1"/>
    <property type="molecule type" value="Genomic_DNA"/>
</dbReference>
<feature type="compositionally biased region" description="Low complexity" evidence="6">
    <location>
        <begin position="405"/>
        <end position="417"/>
    </location>
</feature>
<dbReference type="SMART" id="SM00353">
    <property type="entry name" value="HLH"/>
    <property type="match status" value="1"/>
</dbReference>
<keyword evidence="5" id="KW-0539">Nucleus</keyword>
<dbReference type="PROSITE" id="PS50888">
    <property type="entry name" value="BHLH"/>
    <property type="match status" value="1"/>
</dbReference>
<dbReference type="PANTHER" id="PTHR15741:SF38">
    <property type="entry name" value="BHLH DOMAIN-CONTAINING PROTEIN"/>
    <property type="match status" value="1"/>
</dbReference>
<evidence type="ECO:0000313" key="9">
    <source>
        <dbReference type="Proteomes" id="UP000006514"/>
    </source>
</evidence>
<dbReference type="OrthoDB" id="5344169at2759"/>
<feature type="region of interest" description="Disordered" evidence="6">
    <location>
        <begin position="148"/>
        <end position="173"/>
    </location>
</feature>
<name>J0WWM6_AURST</name>
<evidence type="ECO:0000313" key="8">
    <source>
        <dbReference type="EMBL" id="EJD40209.1"/>
    </source>
</evidence>
<feature type="region of interest" description="Disordered" evidence="6">
    <location>
        <begin position="28"/>
        <end position="76"/>
    </location>
</feature>
<feature type="compositionally biased region" description="Pro residues" evidence="6">
    <location>
        <begin position="426"/>
        <end position="435"/>
    </location>
</feature>
<dbReference type="Gene3D" id="4.10.280.10">
    <property type="entry name" value="Helix-loop-helix DNA-binding domain"/>
    <property type="match status" value="1"/>
</dbReference>
<sequence>MDYNPQGQEFSLDLGSFDLSEFVNTSSHELGDLFGGNPGPSGGDSVDASEGQPSYTSTSQTQVPAPGGTLSGHSAPQTAAGQLTVQQLLGMQQNLGPAASGSSDNPLGATITPAILKERLEQHMKIQQLQQLQTQILQQQINEMLRASQGPTPTPRNHAGFQGLPTPAASTELGPTGQTDYTAMSPMLLQEMFMNSNPPASTSDQQQQQQQTTIFERMHMLHNPTMSAPAALAFTTSPPVTEYELSPLWLPAGNPIPASRGPPGASTSATKRPRRNSDVEDVGARAKRPAVRMVPTLVPSPTKKKTPPRRRAGGDGMLPSPLDVQSQMLPPPPKDISSASSMSSITSVDTPQTASVSPDIAPATPAAIMGLAPMRSGLVPPPSANEERRATRRRESKAKPPAPAPKKAAASAATPKTILPTGGTPILPPAAPGQPPLHVRKSSHKVAEQKRRDSLKISFDDLRLLLPPIPALDGEPDEPLLPGAMPPRGPPRGESDGPNRAVSKLALLRCGNEYIRELKWKMDARDDEIACLRREVARLRAGFESLGIQDTGGEPIDLERDVDAGYEEVRKARKAANAAARRAAGELDDEDDFE</sequence>
<dbReference type="Pfam" id="PF00010">
    <property type="entry name" value="HLH"/>
    <property type="match status" value="1"/>
</dbReference>
<evidence type="ECO:0000256" key="4">
    <source>
        <dbReference type="ARBA" id="ARBA00023163"/>
    </source>
</evidence>
<dbReference type="InterPro" id="IPR036638">
    <property type="entry name" value="HLH_DNA-bd_sf"/>
</dbReference>
<feature type="region of interest" description="Disordered" evidence="6">
    <location>
        <begin position="373"/>
        <end position="438"/>
    </location>
</feature>
<feature type="compositionally biased region" description="Basic residues" evidence="6">
    <location>
        <begin position="302"/>
        <end position="311"/>
    </location>
</feature>
<keyword evidence="9" id="KW-1185">Reference proteome</keyword>
<dbReference type="AlphaFoldDB" id="J0WWM6"/>
<gene>
    <name evidence="8" type="ORF">AURDEDRAFT_146462</name>
</gene>
<feature type="compositionally biased region" description="Gly residues" evidence="6">
    <location>
        <begin position="33"/>
        <end position="42"/>
    </location>
</feature>
<evidence type="ECO:0000256" key="1">
    <source>
        <dbReference type="ARBA" id="ARBA00004123"/>
    </source>
</evidence>
<feature type="compositionally biased region" description="Basic and acidic residues" evidence="6">
    <location>
        <begin position="275"/>
        <end position="284"/>
    </location>
</feature>
<dbReference type="OMA" id="MFTESET"/>
<protein>
    <recommendedName>
        <fullName evidence="7">BHLH domain-containing protein</fullName>
    </recommendedName>
</protein>
<dbReference type="KEGG" id="adl:AURDEDRAFT_146462"/>
<keyword evidence="4" id="KW-0804">Transcription</keyword>
<dbReference type="InterPro" id="IPR011598">
    <property type="entry name" value="bHLH_dom"/>
</dbReference>
<dbReference type="eggNOG" id="ENOG502S7T4">
    <property type="taxonomic scope" value="Eukaryota"/>
</dbReference>
<feature type="region of interest" description="Disordered" evidence="6">
    <location>
        <begin position="470"/>
        <end position="500"/>
    </location>
</feature>
<proteinExistence type="predicted"/>
<dbReference type="GO" id="GO:0005634">
    <property type="term" value="C:nucleus"/>
    <property type="evidence" value="ECO:0007669"/>
    <property type="project" value="UniProtKB-SubCell"/>
</dbReference>
<accession>J0WWM6</accession>
<evidence type="ECO:0000256" key="2">
    <source>
        <dbReference type="ARBA" id="ARBA00023015"/>
    </source>
</evidence>
<dbReference type="PANTHER" id="PTHR15741">
    <property type="entry name" value="BASIC HELIX-LOOP-HELIX ZIP TRANSCRIPTION FACTOR"/>
    <property type="match status" value="1"/>
</dbReference>
<feature type="domain" description="BHLH" evidence="7">
    <location>
        <begin position="439"/>
        <end position="518"/>
    </location>
</feature>
<dbReference type="GO" id="GO:0000981">
    <property type="term" value="F:DNA-binding transcription factor activity, RNA polymerase II-specific"/>
    <property type="evidence" value="ECO:0007669"/>
    <property type="project" value="TreeGrafter"/>
</dbReference>
<feature type="compositionally biased region" description="Polar residues" evidence="6">
    <location>
        <begin position="51"/>
        <end position="63"/>
    </location>
</feature>
<dbReference type="InParanoid" id="J0WWM6"/>
<keyword evidence="2" id="KW-0805">Transcription regulation</keyword>
<dbReference type="GO" id="GO:0046983">
    <property type="term" value="F:protein dimerization activity"/>
    <property type="evidence" value="ECO:0007669"/>
    <property type="project" value="InterPro"/>
</dbReference>
<keyword evidence="3" id="KW-0238">DNA-binding</keyword>
<evidence type="ECO:0000256" key="3">
    <source>
        <dbReference type="ARBA" id="ARBA00023125"/>
    </source>
</evidence>
<dbReference type="InterPro" id="IPR052207">
    <property type="entry name" value="Max-like/E-box_TFs"/>
</dbReference>
<evidence type="ECO:0000256" key="6">
    <source>
        <dbReference type="SAM" id="MobiDB-lite"/>
    </source>
</evidence>
<feature type="region of interest" description="Disordered" evidence="6">
    <location>
        <begin position="254"/>
        <end position="360"/>
    </location>
</feature>
<reference evidence="9" key="1">
    <citation type="journal article" date="2012" name="Science">
        <title>The Paleozoic origin of enzymatic lignin decomposition reconstructed from 31 fungal genomes.</title>
        <authorList>
            <person name="Floudas D."/>
            <person name="Binder M."/>
            <person name="Riley R."/>
            <person name="Barry K."/>
            <person name="Blanchette R.A."/>
            <person name="Henrissat B."/>
            <person name="Martinez A.T."/>
            <person name="Otillar R."/>
            <person name="Spatafora J.W."/>
            <person name="Yadav J.S."/>
            <person name="Aerts A."/>
            <person name="Benoit I."/>
            <person name="Boyd A."/>
            <person name="Carlson A."/>
            <person name="Copeland A."/>
            <person name="Coutinho P.M."/>
            <person name="de Vries R.P."/>
            <person name="Ferreira P."/>
            <person name="Findley K."/>
            <person name="Foster B."/>
            <person name="Gaskell J."/>
            <person name="Glotzer D."/>
            <person name="Gorecki P."/>
            <person name="Heitman J."/>
            <person name="Hesse C."/>
            <person name="Hori C."/>
            <person name="Igarashi K."/>
            <person name="Jurgens J.A."/>
            <person name="Kallen N."/>
            <person name="Kersten P."/>
            <person name="Kohler A."/>
            <person name="Kuees U."/>
            <person name="Kumar T.K.A."/>
            <person name="Kuo A."/>
            <person name="LaButti K."/>
            <person name="Larrondo L.F."/>
            <person name="Lindquist E."/>
            <person name="Ling A."/>
            <person name="Lombard V."/>
            <person name="Lucas S."/>
            <person name="Lundell T."/>
            <person name="Martin R."/>
            <person name="McLaughlin D.J."/>
            <person name="Morgenstern I."/>
            <person name="Morin E."/>
            <person name="Murat C."/>
            <person name="Nagy L.G."/>
            <person name="Nolan M."/>
            <person name="Ohm R.A."/>
            <person name="Patyshakuliyeva A."/>
            <person name="Rokas A."/>
            <person name="Ruiz-Duenas F.J."/>
            <person name="Sabat G."/>
            <person name="Salamov A."/>
            <person name="Samejima M."/>
            <person name="Schmutz J."/>
            <person name="Slot J.C."/>
            <person name="St John F."/>
            <person name="Stenlid J."/>
            <person name="Sun H."/>
            <person name="Sun S."/>
            <person name="Syed K."/>
            <person name="Tsang A."/>
            <person name="Wiebenga A."/>
            <person name="Young D."/>
            <person name="Pisabarro A."/>
            <person name="Eastwood D.C."/>
            <person name="Martin F."/>
            <person name="Cullen D."/>
            <person name="Grigoriev I.V."/>
            <person name="Hibbett D.S."/>
        </authorList>
    </citation>
    <scope>NUCLEOTIDE SEQUENCE [LARGE SCALE GENOMIC DNA]</scope>
    <source>
        <strain evidence="9">TFB10046</strain>
    </source>
</reference>
<evidence type="ECO:0000256" key="5">
    <source>
        <dbReference type="ARBA" id="ARBA00023242"/>
    </source>
</evidence>
<feature type="compositionally biased region" description="Low complexity" evidence="6">
    <location>
        <begin position="337"/>
        <end position="347"/>
    </location>
</feature>
<organism evidence="8 9">
    <name type="scientific">Auricularia subglabra (strain TFB-10046 / SS5)</name>
    <name type="common">White-rot fungus</name>
    <name type="synonym">Auricularia delicata (strain TFB10046)</name>
    <dbReference type="NCBI Taxonomy" id="717982"/>
    <lineage>
        <taxon>Eukaryota</taxon>
        <taxon>Fungi</taxon>
        <taxon>Dikarya</taxon>
        <taxon>Basidiomycota</taxon>
        <taxon>Agaricomycotina</taxon>
        <taxon>Agaricomycetes</taxon>
        <taxon>Auriculariales</taxon>
        <taxon>Auriculariaceae</taxon>
        <taxon>Auricularia</taxon>
    </lineage>
</organism>